<organism evidence="2 3">
    <name type="scientific">Helicobacter fennelliae MRY12-0050</name>
    <dbReference type="NCBI Taxonomy" id="1325130"/>
    <lineage>
        <taxon>Bacteria</taxon>
        <taxon>Pseudomonadati</taxon>
        <taxon>Campylobacterota</taxon>
        <taxon>Epsilonproteobacteria</taxon>
        <taxon>Campylobacterales</taxon>
        <taxon>Helicobacteraceae</taxon>
        <taxon>Helicobacter</taxon>
    </lineage>
</organism>
<proteinExistence type="predicted"/>
<feature type="region of interest" description="Disordered" evidence="1">
    <location>
        <begin position="1"/>
        <end position="56"/>
    </location>
</feature>
<feature type="compositionally biased region" description="Basic and acidic residues" evidence="1">
    <location>
        <begin position="14"/>
        <end position="27"/>
    </location>
</feature>
<dbReference type="EMBL" id="BASD01000030">
    <property type="protein sequence ID" value="GAD19970.1"/>
    <property type="molecule type" value="Genomic_DNA"/>
</dbReference>
<comment type="caution">
    <text evidence="2">The sequence shown here is derived from an EMBL/GenBank/DDBJ whole genome shotgun (WGS) entry which is preliminary data.</text>
</comment>
<evidence type="ECO:0000313" key="2">
    <source>
        <dbReference type="EMBL" id="GAD19970.1"/>
    </source>
</evidence>
<accession>T1D185</accession>
<evidence type="ECO:0000256" key="1">
    <source>
        <dbReference type="SAM" id="MobiDB-lite"/>
    </source>
</evidence>
<sequence>MSNQNLKPSLQIKLESHQRSKDDYRDRKCQRRVSASFEGFKQNNESKNEDKKTMSEIAQEWKNESEQLEKAYKAGKIKAYERAKECIRTFSKMRYEIIYSKQYNKI</sequence>
<dbReference type="Proteomes" id="UP000018143">
    <property type="component" value="Unassembled WGS sequence"/>
</dbReference>
<dbReference type="AlphaFoldDB" id="T1D185"/>
<keyword evidence="3" id="KW-1185">Reference proteome</keyword>
<reference evidence="2 3" key="1">
    <citation type="journal article" date="2013" name="Genome Announc.">
        <title>Draft Genome Sequence of Helicobacter fennelliae Strain MRY12-0050, Isolated from a Bacteremia Patient.</title>
        <authorList>
            <person name="Rimbara E."/>
            <person name="Matsui M."/>
            <person name="Mori S."/>
            <person name="Suzuki S."/>
            <person name="Suzuki M."/>
            <person name="Kim H."/>
            <person name="Sekizuka T."/>
            <person name="Kuroda M."/>
            <person name="Shibayama K."/>
        </authorList>
    </citation>
    <scope>NUCLEOTIDE SEQUENCE [LARGE SCALE GENOMIC DNA]</scope>
    <source>
        <strain evidence="2 3">MRY12-0050</strain>
    </source>
</reference>
<name>T1D185_9HELI</name>
<feature type="compositionally biased region" description="Basic and acidic residues" evidence="1">
    <location>
        <begin position="44"/>
        <end position="56"/>
    </location>
</feature>
<protein>
    <submittedName>
        <fullName evidence="2">Uncharacterized protein</fullName>
    </submittedName>
</protein>
<gene>
    <name evidence="2" type="ORF">HFN_1214</name>
</gene>
<evidence type="ECO:0000313" key="3">
    <source>
        <dbReference type="Proteomes" id="UP000018143"/>
    </source>
</evidence>